<dbReference type="InterPro" id="IPR001296">
    <property type="entry name" value="Glyco_trans_1"/>
</dbReference>
<organism evidence="3 4">
    <name type="scientific">Thermocrinis albus (strain DSM 14484 / JCM 11386 / HI 11/12)</name>
    <dbReference type="NCBI Taxonomy" id="638303"/>
    <lineage>
        <taxon>Bacteria</taxon>
        <taxon>Pseudomonadati</taxon>
        <taxon>Aquificota</taxon>
        <taxon>Aquificia</taxon>
        <taxon>Aquificales</taxon>
        <taxon>Aquificaceae</taxon>
        <taxon>Thermocrinis</taxon>
    </lineage>
</organism>
<dbReference type="KEGG" id="tal:Thal_0584"/>
<keyword evidence="4" id="KW-1185">Reference proteome</keyword>
<evidence type="ECO:0000313" key="4">
    <source>
        <dbReference type="Proteomes" id="UP000002043"/>
    </source>
</evidence>
<dbReference type="Gene3D" id="3.40.50.2000">
    <property type="entry name" value="Glycogen Phosphorylase B"/>
    <property type="match status" value="2"/>
</dbReference>
<dbReference type="EMBL" id="CP001931">
    <property type="protein sequence ID" value="ADC89218.1"/>
    <property type="molecule type" value="Genomic_DNA"/>
</dbReference>
<protein>
    <submittedName>
        <fullName evidence="3">Glycosyl transferase group 1</fullName>
    </submittedName>
</protein>
<dbReference type="InterPro" id="IPR028098">
    <property type="entry name" value="Glyco_trans_4-like_N"/>
</dbReference>
<keyword evidence="3" id="KW-0808">Transferase</keyword>
<dbReference type="PANTHER" id="PTHR12526">
    <property type="entry name" value="GLYCOSYLTRANSFERASE"/>
    <property type="match status" value="1"/>
</dbReference>
<dbReference type="CAZy" id="GT4">
    <property type="family name" value="Glycosyltransferase Family 4"/>
</dbReference>
<evidence type="ECO:0000259" key="1">
    <source>
        <dbReference type="Pfam" id="PF00534"/>
    </source>
</evidence>
<dbReference type="Pfam" id="PF13439">
    <property type="entry name" value="Glyco_transf_4"/>
    <property type="match status" value="1"/>
</dbReference>
<evidence type="ECO:0000259" key="2">
    <source>
        <dbReference type="Pfam" id="PF13439"/>
    </source>
</evidence>
<reference evidence="4" key="1">
    <citation type="journal article" date="2010" name="Stand. Genomic Sci.">
        <title>Complete genome sequence of Thermocrinis albus type strain (HI 11/12T).</title>
        <authorList>
            <person name="Wirth R."/>
            <person name="Sikorski J."/>
            <person name="Brambilla E."/>
            <person name="Misra M."/>
            <person name="Lapidus A."/>
            <person name="Copeland A."/>
            <person name="Nolan M."/>
            <person name="Lucas S."/>
            <person name="Chen F."/>
            <person name="Tice H."/>
            <person name="Cheng J.F."/>
            <person name="Han C."/>
            <person name="Detter J.C."/>
            <person name="Tapia R."/>
            <person name="Bruce D."/>
            <person name="Goodwin L."/>
            <person name="Pitluck S."/>
            <person name="Pati A."/>
            <person name="Anderson I."/>
            <person name="Ivanova N."/>
            <person name="Mavromatis K."/>
            <person name="Mikhailova N."/>
            <person name="Chen A."/>
            <person name="Palaniappan K."/>
            <person name="Bilek Y."/>
            <person name="Hader T."/>
            <person name="Land M."/>
            <person name="Hauser L."/>
            <person name="Chang Y.J."/>
            <person name="Jeffries C.D."/>
            <person name="Tindall B.J."/>
            <person name="Rohde M."/>
            <person name="Goker M."/>
            <person name="Bristow J."/>
            <person name="Eisen J.A."/>
            <person name="Markowitz V."/>
            <person name="Hugenholtz P."/>
            <person name="Kyrpides N.C."/>
            <person name="Klenk H.P."/>
        </authorList>
    </citation>
    <scope>NUCLEOTIDE SEQUENCE [LARGE SCALE GENOMIC DNA]</scope>
    <source>
        <strain evidence="4">DSM 14484 / JCM 11386 / HI 11/12</strain>
    </source>
</reference>
<sequence length="363" mass="40835">MRILSVVDGVGWSGTKSQVYLLAKELHRRGVDITVALSYQYTLMQEKLNACGVKWVPFENHTPFNRVNPFNYVRLRSLIKEGGYHAVIANSPHALDFVRVSLALLRKKPKMVVVKRSSRKPNIFSLRFKYSAADAVVCVSNIVKEEMLKAGFPEEKLHVIYSAIETDRFRPLDGVKKTKRKSLGIPPDAFVFINVANWNPPVKGQDGLIRTFSQLSCDKCYLVLVGYKTEEEAKRVASLYGVEKKVIGLGFREDVEELLNMADAFVLSSHLEGLPNALLQAMACALPVISSSTGGALEVIREGVNGFIFPVGDWNALLKKMRHLLYMKEEERRSIGTRARETALEFSVENTAQKYIELLQKLI</sequence>
<name>D3SPY1_THEAH</name>
<dbReference type="HOGENOM" id="CLU_009583_0_4_0"/>
<feature type="domain" description="Glycosyltransferase subfamily 4-like N-terminal" evidence="2">
    <location>
        <begin position="13"/>
        <end position="168"/>
    </location>
</feature>
<accession>D3SPY1</accession>
<dbReference type="SUPFAM" id="SSF53756">
    <property type="entry name" value="UDP-Glycosyltransferase/glycogen phosphorylase"/>
    <property type="match status" value="1"/>
</dbReference>
<feature type="domain" description="Glycosyl transferase family 1" evidence="1">
    <location>
        <begin position="176"/>
        <end position="341"/>
    </location>
</feature>
<dbReference type="eggNOG" id="COG0438">
    <property type="taxonomic scope" value="Bacteria"/>
</dbReference>
<gene>
    <name evidence="3" type="ordered locus">Thal_0584</name>
</gene>
<dbReference type="PANTHER" id="PTHR12526:SF638">
    <property type="entry name" value="SPORE COAT PROTEIN SA"/>
    <property type="match status" value="1"/>
</dbReference>
<dbReference type="Pfam" id="PF00534">
    <property type="entry name" value="Glycos_transf_1"/>
    <property type="match status" value="1"/>
</dbReference>
<proteinExistence type="predicted"/>
<dbReference type="Proteomes" id="UP000002043">
    <property type="component" value="Chromosome"/>
</dbReference>
<dbReference type="OrthoDB" id="3199616at2"/>
<dbReference type="STRING" id="638303.Thal_0584"/>
<dbReference type="RefSeq" id="WP_012991625.1">
    <property type="nucleotide sequence ID" value="NC_013894.1"/>
</dbReference>
<dbReference type="AlphaFoldDB" id="D3SPY1"/>
<evidence type="ECO:0000313" key="3">
    <source>
        <dbReference type="EMBL" id="ADC89218.1"/>
    </source>
</evidence>
<dbReference type="GO" id="GO:0016757">
    <property type="term" value="F:glycosyltransferase activity"/>
    <property type="evidence" value="ECO:0007669"/>
    <property type="project" value="InterPro"/>
</dbReference>